<evidence type="ECO:0000313" key="4">
    <source>
        <dbReference type="Proteomes" id="UP001189429"/>
    </source>
</evidence>
<accession>A0ABN9UWT5</accession>
<keyword evidence="2" id="KW-1133">Transmembrane helix</keyword>
<keyword evidence="2" id="KW-0472">Membrane</keyword>
<feature type="region of interest" description="Disordered" evidence="1">
    <location>
        <begin position="346"/>
        <end position="412"/>
    </location>
</feature>
<protein>
    <submittedName>
        <fullName evidence="3">Uncharacterized protein</fullName>
    </submittedName>
</protein>
<comment type="caution">
    <text evidence="3">The sequence shown here is derived from an EMBL/GenBank/DDBJ whole genome shotgun (WGS) entry which is preliminary data.</text>
</comment>
<name>A0ABN9UWT5_9DINO</name>
<feature type="compositionally biased region" description="Low complexity" evidence="1">
    <location>
        <begin position="385"/>
        <end position="394"/>
    </location>
</feature>
<dbReference type="Proteomes" id="UP001189429">
    <property type="component" value="Unassembled WGS sequence"/>
</dbReference>
<dbReference type="EMBL" id="CAUYUJ010016322">
    <property type="protein sequence ID" value="CAK0864009.1"/>
    <property type="molecule type" value="Genomic_DNA"/>
</dbReference>
<evidence type="ECO:0000313" key="3">
    <source>
        <dbReference type="EMBL" id="CAK0864009.1"/>
    </source>
</evidence>
<organism evidence="3 4">
    <name type="scientific">Prorocentrum cordatum</name>
    <dbReference type="NCBI Taxonomy" id="2364126"/>
    <lineage>
        <taxon>Eukaryota</taxon>
        <taxon>Sar</taxon>
        <taxon>Alveolata</taxon>
        <taxon>Dinophyceae</taxon>
        <taxon>Prorocentrales</taxon>
        <taxon>Prorocentraceae</taxon>
        <taxon>Prorocentrum</taxon>
    </lineage>
</organism>
<feature type="compositionally biased region" description="Low complexity" evidence="1">
    <location>
        <begin position="542"/>
        <end position="565"/>
    </location>
</feature>
<feature type="transmembrane region" description="Helical" evidence="2">
    <location>
        <begin position="296"/>
        <end position="320"/>
    </location>
</feature>
<feature type="region of interest" description="Disordered" evidence="1">
    <location>
        <begin position="505"/>
        <end position="670"/>
    </location>
</feature>
<evidence type="ECO:0000256" key="1">
    <source>
        <dbReference type="SAM" id="MobiDB-lite"/>
    </source>
</evidence>
<feature type="region of interest" description="Disordered" evidence="1">
    <location>
        <begin position="194"/>
        <end position="220"/>
    </location>
</feature>
<keyword evidence="2" id="KW-0812">Transmembrane</keyword>
<proteinExistence type="predicted"/>
<feature type="compositionally biased region" description="Low complexity" evidence="1">
    <location>
        <begin position="607"/>
        <end position="626"/>
    </location>
</feature>
<feature type="compositionally biased region" description="Basic and acidic residues" evidence="1">
    <location>
        <begin position="508"/>
        <end position="527"/>
    </location>
</feature>
<feature type="region of interest" description="Disordered" evidence="1">
    <location>
        <begin position="694"/>
        <end position="729"/>
    </location>
</feature>
<reference evidence="3" key="1">
    <citation type="submission" date="2023-10" db="EMBL/GenBank/DDBJ databases">
        <authorList>
            <person name="Chen Y."/>
            <person name="Shah S."/>
            <person name="Dougan E. K."/>
            <person name="Thang M."/>
            <person name="Chan C."/>
        </authorList>
    </citation>
    <scope>NUCLEOTIDE SEQUENCE [LARGE SCALE GENOMIC DNA]</scope>
</reference>
<feature type="compositionally biased region" description="Low complexity" evidence="1">
    <location>
        <begin position="704"/>
        <end position="719"/>
    </location>
</feature>
<feature type="compositionally biased region" description="Low complexity" evidence="1">
    <location>
        <begin position="354"/>
        <end position="365"/>
    </location>
</feature>
<sequence length="758" mass="77662">MGRAAASAKFRIGNTWQLDSRHKALRGILVRPGLPAACCRAAQLHSKGTSRDAEADTKCVLQRLTATGALTGPDCFAENMSGQKAGDDTLSADDSATAWRTGRQGRPPRDSTFFGIVHAIAAERSMDQGGQDEHELSAEPSAIVQVCGLQAEHVDGKVREASEVWIAKRPWRAHVQRATAVVTKAVELSGSMHCFRDGGHDPDDDEADGPPHGGPLAADLPRLPDAAWPGGRAFPPGGRSRMAARVRRLQRGGAGVAKGKGIGTAMRMPRVAPAVLLTDAACPAAGGSAAAVPGGAAGVVTVMFFMIMVAFILAACLMTVDPESSPRLPWQALSYSNMAEPTTAGSFTGWGPKAADAATAASGRGPRSRRSLAAPPPASPPGATPPASGKSGLSGRRGGPARGPTRRSTVGIPTIYPPFVMSEAHTRLAVPVQALAAQEFELDVLGLNQTPLLTASLGAAQGGKRSIEIALHSVDRVVAIVTSELRILTGEGTIVGTIVRDGSTAKHVLQESEPREDGSAGRHDSKVKLPSGRPARTGPPMSLAGAPRGLRALGGAAGLEAGSPLPVKAPPCAEDDDTTDAGSDRETVCTSAQASDSEGGGPRPRGRLLLPAGGPRRAPRFRGALATIPGTPVSRPPLSRPPGSWTLEQKVPRPGLPPPLGLPPAGGAAATPSQVLATRAPAREALAPQKVAVPEGAEPPARPLDPAVPAKKKPLLGLAPGAGGADRTMPMKKRVTGFLVQDAPSVLSAPGLRTASGL</sequence>
<feature type="compositionally biased region" description="Pro residues" evidence="1">
    <location>
        <begin position="374"/>
        <end position="384"/>
    </location>
</feature>
<evidence type="ECO:0000256" key="2">
    <source>
        <dbReference type="SAM" id="Phobius"/>
    </source>
</evidence>
<keyword evidence="4" id="KW-1185">Reference proteome</keyword>
<gene>
    <name evidence="3" type="ORF">PCOR1329_LOCUS52004</name>
</gene>